<name>A0A1A0H9F6_9ASCO</name>
<dbReference type="InterPro" id="IPR050410">
    <property type="entry name" value="CCR4/nocturin_mRNA_transcr"/>
</dbReference>
<comment type="caution">
    <text evidence="4">The sequence shown here is derived from an EMBL/GenBank/DDBJ whole genome shotgun (WGS) entry which is preliminary data.</text>
</comment>
<evidence type="ECO:0000313" key="5">
    <source>
        <dbReference type="Proteomes" id="UP000092555"/>
    </source>
</evidence>
<sequence>MTYNVFALCGHWRFRDSNGFPMIHFRYPILTHEIGTYRPDIVCLQEIDRRETRKLQERLGMLGYSMVFLYHNTVNTMAVCYRNNLFSEVRQEQSYYSVLTSNDLAGNDHGRHCVMMMCLSFNEDFLEGHSQPLRNGLIIVNTHLPCGEHQSKSRTRQTAALMKSIKEFSESLGAENGYSDCYTFLAGDFNSGPSSSAYQSLVSKPFEFSPDTNWDSSIQAKIEQAHNRIDLRATSLYSVGYHLVNLRNSGIDNDRNEPPFSFWGPDNRGLLDYIFVICRWSGDDKKGVDTLEELSEAGDVKLLGLLRMPRAEEMYGSIPQVGMYPSDHLCMMADLELL</sequence>
<comment type="similarity">
    <text evidence="1">Belongs to the CCR4/nocturin family.</text>
</comment>
<dbReference type="Pfam" id="PF03372">
    <property type="entry name" value="Exo_endo_phos"/>
    <property type="match status" value="1"/>
</dbReference>
<evidence type="ECO:0000256" key="1">
    <source>
        <dbReference type="ARBA" id="ARBA00010774"/>
    </source>
</evidence>
<gene>
    <name evidence="4" type="ORF">METBIDRAFT_32599</name>
</gene>
<dbReference type="PANTHER" id="PTHR12121">
    <property type="entry name" value="CARBON CATABOLITE REPRESSOR PROTEIN 4"/>
    <property type="match status" value="1"/>
</dbReference>
<dbReference type="InterPro" id="IPR036691">
    <property type="entry name" value="Endo/exonu/phosph_ase_sf"/>
</dbReference>
<evidence type="ECO:0000313" key="4">
    <source>
        <dbReference type="EMBL" id="OBA20625.1"/>
    </source>
</evidence>
<dbReference type="OrthoDB" id="428734at2759"/>
<keyword evidence="2" id="KW-0378">Hydrolase</keyword>
<protein>
    <submittedName>
        <fullName evidence="4">Endonuclease/exonuclease/phosphatase</fullName>
    </submittedName>
</protein>
<dbReference type="InterPro" id="IPR005135">
    <property type="entry name" value="Endo/exonuclease/phosphatase"/>
</dbReference>
<dbReference type="GO" id="GO:0006139">
    <property type="term" value="P:nucleobase-containing compound metabolic process"/>
    <property type="evidence" value="ECO:0007669"/>
    <property type="project" value="UniProtKB-ARBA"/>
</dbReference>
<dbReference type="GeneID" id="30029072"/>
<proteinExistence type="inferred from homology"/>
<evidence type="ECO:0000256" key="2">
    <source>
        <dbReference type="ARBA" id="ARBA00022801"/>
    </source>
</evidence>
<dbReference type="Proteomes" id="UP000092555">
    <property type="component" value="Unassembled WGS sequence"/>
</dbReference>
<feature type="domain" description="Endonuclease/exonuclease/phosphatase" evidence="3">
    <location>
        <begin position="30"/>
        <end position="276"/>
    </location>
</feature>
<keyword evidence="4" id="KW-0540">Nuclease</keyword>
<dbReference type="AlphaFoldDB" id="A0A1A0H9F6"/>
<dbReference type="GO" id="GO:0000175">
    <property type="term" value="F:3'-5'-RNA exonuclease activity"/>
    <property type="evidence" value="ECO:0007669"/>
    <property type="project" value="TreeGrafter"/>
</dbReference>
<dbReference type="Gene3D" id="3.60.10.10">
    <property type="entry name" value="Endonuclease/exonuclease/phosphatase"/>
    <property type="match status" value="1"/>
</dbReference>
<keyword evidence="4" id="KW-0255">Endonuclease</keyword>
<keyword evidence="4" id="KW-0269">Exonuclease</keyword>
<organism evidence="4 5">
    <name type="scientific">Metschnikowia bicuspidata var. bicuspidata NRRL YB-4993</name>
    <dbReference type="NCBI Taxonomy" id="869754"/>
    <lineage>
        <taxon>Eukaryota</taxon>
        <taxon>Fungi</taxon>
        <taxon>Dikarya</taxon>
        <taxon>Ascomycota</taxon>
        <taxon>Saccharomycotina</taxon>
        <taxon>Pichiomycetes</taxon>
        <taxon>Metschnikowiaceae</taxon>
        <taxon>Metschnikowia</taxon>
    </lineage>
</organism>
<reference evidence="4 5" key="1">
    <citation type="submission" date="2016-05" db="EMBL/GenBank/DDBJ databases">
        <title>Comparative genomics of biotechnologically important yeasts.</title>
        <authorList>
            <consortium name="DOE Joint Genome Institute"/>
            <person name="Riley R."/>
            <person name="Haridas S."/>
            <person name="Wolfe K.H."/>
            <person name="Lopes M.R."/>
            <person name="Hittinger C.T."/>
            <person name="Goker M."/>
            <person name="Salamov A."/>
            <person name="Wisecaver J."/>
            <person name="Long T.M."/>
            <person name="Aerts A.L."/>
            <person name="Barry K."/>
            <person name="Choi C."/>
            <person name="Clum A."/>
            <person name="Coughlan A.Y."/>
            <person name="Deshpande S."/>
            <person name="Douglass A.P."/>
            <person name="Hanson S.J."/>
            <person name="Klenk H.-P."/>
            <person name="LaButti K."/>
            <person name="Lapidus A."/>
            <person name="Lindquist E."/>
            <person name="Lipzen A."/>
            <person name="Meier-kolthoff J.P."/>
            <person name="Ohm R.A."/>
            <person name="Otillar R.P."/>
            <person name="Pangilinan J."/>
            <person name="Peng Y."/>
            <person name="Rokas A."/>
            <person name="Rosa C.A."/>
            <person name="Scheuner C."/>
            <person name="Sibirny A.A."/>
            <person name="Slot J.C."/>
            <person name="Stielow J.B."/>
            <person name="Sun H."/>
            <person name="Kurtzman C.P."/>
            <person name="Blackwell M."/>
            <person name="Grigoriev I.V."/>
            <person name="Jeffries T.W."/>
        </authorList>
    </citation>
    <scope>NUCLEOTIDE SEQUENCE [LARGE SCALE GENOMIC DNA]</scope>
    <source>
        <strain evidence="4 5">NRRL YB-4993</strain>
    </source>
</reference>
<evidence type="ECO:0000259" key="3">
    <source>
        <dbReference type="Pfam" id="PF03372"/>
    </source>
</evidence>
<dbReference type="PANTHER" id="PTHR12121:SF45">
    <property type="entry name" value="NOCTURNIN"/>
    <property type="match status" value="1"/>
</dbReference>
<dbReference type="SUPFAM" id="SSF56219">
    <property type="entry name" value="DNase I-like"/>
    <property type="match status" value="1"/>
</dbReference>
<dbReference type="GO" id="GO:0004519">
    <property type="term" value="F:endonuclease activity"/>
    <property type="evidence" value="ECO:0007669"/>
    <property type="project" value="UniProtKB-KW"/>
</dbReference>
<accession>A0A1A0H9F6</accession>
<dbReference type="RefSeq" id="XP_018711147.1">
    <property type="nucleotide sequence ID" value="XM_018856096.1"/>
</dbReference>
<dbReference type="EMBL" id="LXTC01000004">
    <property type="protein sequence ID" value="OBA20625.1"/>
    <property type="molecule type" value="Genomic_DNA"/>
</dbReference>
<keyword evidence="5" id="KW-1185">Reference proteome</keyword>